<evidence type="ECO:0000313" key="3">
    <source>
        <dbReference type="EMBL" id="QNO13576.1"/>
    </source>
</evidence>
<protein>
    <submittedName>
        <fullName evidence="3">Stage II sporulation protein P</fullName>
    </submittedName>
</protein>
<gene>
    <name evidence="3" type="ORF">HYG86_01730</name>
</gene>
<dbReference type="InterPro" id="IPR010897">
    <property type="entry name" value="Spore_II_P"/>
</dbReference>
<proteinExistence type="predicted"/>
<keyword evidence="2" id="KW-0472">Membrane</keyword>
<dbReference type="NCBIfam" id="TIGR02867">
    <property type="entry name" value="spore_II_P"/>
    <property type="match status" value="1"/>
</dbReference>
<organism evidence="3 4">
    <name type="scientific">Alkalicella caledoniensis</name>
    <dbReference type="NCBI Taxonomy" id="2731377"/>
    <lineage>
        <taxon>Bacteria</taxon>
        <taxon>Bacillati</taxon>
        <taxon>Bacillota</taxon>
        <taxon>Clostridia</taxon>
        <taxon>Eubacteriales</taxon>
        <taxon>Proteinivoracaceae</taxon>
        <taxon>Alkalicella</taxon>
    </lineage>
</organism>
<feature type="compositionally biased region" description="Acidic residues" evidence="1">
    <location>
        <begin position="126"/>
        <end position="135"/>
    </location>
</feature>
<accession>A0A7G9W4G4</accession>
<keyword evidence="2" id="KW-0812">Transmembrane</keyword>
<keyword evidence="2" id="KW-1133">Transmembrane helix</keyword>
<evidence type="ECO:0000313" key="4">
    <source>
        <dbReference type="Proteomes" id="UP000516160"/>
    </source>
</evidence>
<dbReference type="Proteomes" id="UP000516160">
    <property type="component" value="Chromosome"/>
</dbReference>
<dbReference type="KEGG" id="acae:HYG86_01730"/>
<keyword evidence="4" id="KW-1185">Reference proteome</keyword>
<reference evidence="3 4" key="1">
    <citation type="submission" date="2020-07" db="EMBL/GenBank/DDBJ databases">
        <title>Alkalicella. sp. LB2 genome.</title>
        <authorList>
            <person name="Postec A."/>
            <person name="Quemeneur M."/>
        </authorList>
    </citation>
    <scope>NUCLEOTIDE SEQUENCE [LARGE SCALE GENOMIC DNA]</scope>
    <source>
        <strain evidence="3 4">LB2</strain>
    </source>
</reference>
<feature type="region of interest" description="Disordered" evidence="1">
    <location>
        <begin position="119"/>
        <end position="144"/>
    </location>
</feature>
<feature type="transmembrane region" description="Helical" evidence="2">
    <location>
        <begin position="21"/>
        <end position="41"/>
    </location>
</feature>
<sequence length="345" mass="38758">MNYKNKKMFRKRNKKSRSKSKIDYITVTLCIGFMCVVWALATHIIPKYPYLYREYLAQSVPLYETFMPREEDVIRDNMSLSALNLLAGINLTKPSTMISKQIPVFGQFDYVQVVTPPISPPPPIEEPADPEDPVEPQDPTGEKSLHGKNVLIYHTHTTEAFVPTSGTPHTTNFDETIAKVGEELAQALKNKGANVIHNTTHHSIAPYSESYRRSNNTVKEALQGGEFDLIIDLHRDGVGKSSEEGRRVVTTEIDGVKMGKLLFVVGKRHENWRANYQLADNLNRISGELYPSLSRGIVIKELGNYNQNLNEKMTLIEIGGHWNTLDEAINTVGPLAEIINKALGE</sequence>
<evidence type="ECO:0000256" key="2">
    <source>
        <dbReference type="SAM" id="Phobius"/>
    </source>
</evidence>
<evidence type="ECO:0000256" key="1">
    <source>
        <dbReference type="SAM" id="MobiDB-lite"/>
    </source>
</evidence>
<dbReference type="EMBL" id="CP058559">
    <property type="protein sequence ID" value="QNO13576.1"/>
    <property type="molecule type" value="Genomic_DNA"/>
</dbReference>
<dbReference type="RefSeq" id="WP_213167245.1">
    <property type="nucleotide sequence ID" value="NZ_CP058559.1"/>
</dbReference>
<dbReference type="Pfam" id="PF07454">
    <property type="entry name" value="SpoIIP"/>
    <property type="match status" value="1"/>
</dbReference>
<name>A0A7G9W4G4_ALKCA</name>
<dbReference type="AlphaFoldDB" id="A0A7G9W4G4"/>